<dbReference type="Pfam" id="PF13458">
    <property type="entry name" value="Peripla_BP_6"/>
    <property type="match status" value="1"/>
</dbReference>
<reference evidence="6" key="1">
    <citation type="submission" date="2015-11" db="EMBL/GenBank/DDBJ databases">
        <authorList>
            <person name="Varghese N."/>
        </authorList>
    </citation>
    <scope>NUCLEOTIDE SEQUENCE [LARGE SCALE GENOMIC DNA]</scope>
    <source>
        <strain evidence="6">DSM 45899</strain>
    </source>
</reference>
<comment type="similarity">
    <text evidence="1">Belongs to the leucine-binding protein family.</text>
</comment>
<proteinExistence type="inferred from homology"/>
<evidence type="ECO:0000256" key="3">
    <source>
        <dbReference type="SAM" id="SignalP"/>
    </source>
</evidence>
<protein>
    <submittedName>
        <fullName evidence="5">ABC-type branched-chain amino acid transport system, substrate-binding protein</fullName>
    </submittedName>
</protein>
<evidence type="ECO:0000313" key="6">
    <source>
        <dbReference type="Proteomes" id="UP000198802"/>
    </source>
</evidence>
<gene>
    <name evidence="5" type="ORF">Ga0074812_12768</name>
</gene>
<organism evidence="5 6">
    <name type="scientific">Parafrankia irregularis</name>
    <dbReference type="NCBI Taxonomy" id="795642"/>
    <lineage>
        <taxon>Bacteria</taxon>
        <taxon>Bacillati</taxon>
        <taxon>Actinomycetota</taxon>
        <taxon>Actinomycetes</taxon>
        <taxon>Frankiales</taxon>
        <taxon>Frankiaceae</taxon>
        <taxon>Parafrankia</taxon>
    </lineage>
</organism>
<dbReference type="AlphaFoldDB" id="A0A0S4QW85"/>
<dbReference type="PROSITE" id="PS51257">
    <property type="entry name" value="PROKAR_LIPOPROTEIN"/>
    <property type="match status" value="1"/>
</dbReference>
<accession>A0A0S4QW85</accession>
<dbReference type="InterPro" id="IPR028081">
    <property type="entry name" value="Leu-bd"/>
</dbReference>
<dbReference type="Proteomes" id="UP000198802">
    <property type="component" value="Unassembled WGS sequence"/>
</dbReference>
<evidence type="ECO:0000259" key="4">
    <source>
        <dbReference type="Pfam" id="PF13458"/>
    </source>
</evidence>
<dbReference type="PANTHER" id="PTHR47235">
    <property type="entry name" value="BLR6548 PROTEIN"/>
    <property type="match status" value="1"/>
</dbReference>
<name>A0A0S4QW85_9ACTN</name>
<keyword evidence="6" id="KW-1185">Reference proteome</keyword>
<dbReference type="PANTHER" id="PTHR47235:SF1">
    <property type="entry name" value="BLR6548 PROTEIN"/>
    <property type="match status" value="1"/>
</dbReference>
<evidence type="ECO:0000256" key="2">
    <source>
        <dbReference type="ARBA" id="ARBA00022729"/>
    </source>
</evidence>
<feature type="domain" description="Leucine-binding protein" evidence="4">
    <location>
        <begin position="78"/>
        <end position="403"/>
    </location>
</feature>
<dbReference type="Gene3D" id="3.40.50.2300">
    <property type="match status" value="2"/>
</dbReference>
<feature type="signal peptide" evidence="3">
    <location>
        <begin position="1"/>
        <end position="31"/>
    </location>
</feature>
<dbReference type="RefSeq" id="WP_091283454.1">
    <property type="nucleotide sequence ID" value="NZ_FAOZ01000027.1"/>
</dbReference>
<dbReference type="SUPFAM" id="SSF53822">
    <property type="entry name" value="Periplasmic binding protein-like I"/>
    <property type="match status" value="1"/>
</dbReference>
<dbReference type="InterPro" id="IPR028082">
    <property type="entry name" value="Peripla_BP_I"/>
</dbReference>
<evidence type="ECO:0000313" key="5">
    <source>
        <dbReference type="EMBL" id="CUU59391.1"/>
    </source>
</evidence>
<dbReference type="EMBL" id="FAOZ01000027">
    <property type="protein sequence ID" value="CUU59391.1"/>
    <property type="molecule type" value="Genomic_DNA"/>
</dbReference>
<evidence type="ECO:0000256" key="1">
    <source>
        <dbReference type="ARBA" id="ARBA00010062"/>
    </source>
</evidence>
<keyword evidence="2 3" id="KW-0732">Signal</keyword>
<sequence length="447" mass="45372">MRHHGRAALVLSVACAVGVAGCSAGSNGSSAGTVTVNPALSKLGPDHGWSQTNVTVDPNSLACSAPASNPNRGVTATSVKIGMLATATSPGGVAFGDFPTGAKVRIDAANAAGGVNGRTIDLLGTRDDAGDAGRDGAQAKALVEKDQPFAAFVQTIDGNYIDAFCSAEMPFFGWGGNSGFCGNAIGFGITGCATPKTGDPRAYDTGGALTMANALPAGTARTAALIGLDNDSARQGIITVGQGMQAGGFKIVYEESPIPISGLKDATSIVNDIMRADSGKPPAVVFFVAQFGDAVKLSGSLKAAGYKGMIVSPLYDPRVSTVPELEGTYALLGWQGGFATDVPAVAQMVADFRKYSPGTALSLTATAGYWAADMLVKALQKTGENLTVDSFLKTLNTSYTNYVPGTVPETRWPLNHVAPSPCGTLAHLTNGAWSAPGLQCGAIAKAS</sequence>
<feature type="chain" id="PRO_5006626574" evidence="3">
    <location>
        <begin position="32"/>
        <end position="447"/>
    </location>
</feature>